<name>A0AAU8AYL5_9CAUD</name>
<sequence length="47" mass="5666">MMKIIKWMKNLFALKCPDCGGKLRSEFFDMEINNMVYKCDRCGKEWI</sequence>
<organism evidence="1">
    <name type="scientific">Dulem virus 35</name>
    <dbReference type="NCBI Taxonomy" id="3145753"/>
    <lineage>
        <taxon>Viruses</taxon>
        <taxon>Duplodnaviria</taxon>
        <taxon>Heunggongvirae</taxon>
        <taxon>Uroviricota</taxon>
        <taxon>Caudoviricetes</taxon>
    </lineage>
</organism>
<protein>
    <submittedName>
        <fullName evidence="1">Uncharacterized protein</fullName>
    </submittedName>
</protein>
<reference evidence="1" key="1">
    <citation type="submission" date="2024-03" db="EMBL/GenBank/DDBJ databases">
        <title>Diverse circular DNA viruses in blood, oral, and fecal samples of captive lemurs.</title>
        <authorList>
            <person name="Paietta E.N."/>
            <person name="Kraberger S."/>
            <person name="Lund M.C."/>
            <person name="Custer J.M."/>
            <person name="Vargas K.M."/>
            <person name="Ehmke E.E."/>
            <person name="Yoder A.D."/>
            <person name="Varsani A."/>
        </authorList>
    </citation>
    <scope>NUCLEOTIDE SEQUENCE</scope>
    <source>
        <strain evidence="1">Duke_24FS_4</strain>
    </source>
</reference>
<evidence type="ECO:0000313" key="1">
    <source>
        <dbReference type="EMBL" id="XCD05105.1"/>
    </source>
</evidence>
<dbReference type="EMBL" id="PP511522">
    <property type="protein sequence ID" value="XCD05105.1"/>
    <property type="molecule type" value="Genomic_DNA"/>
</dbReference>
<accession>A0AAU8AYL5</accession>
<proteinExistence type="predicted"/>